<name>A0ABQ6MUE5_9STRA</name>
<evidence type="ECO:0000256" key="5">
    <source>
        <dbReference type="ARBA" id="ARBA00023242"/>
    </source>
</evidence>
<proteinExistence type="inferred from homology"/>
<dbReference type="PANTHER" id="PTHR12642">
    <property type="entry name" value="RIBOSOME BIOGENESIS PROTEIN NSA2 HOMOLOG"/>
    <property type="match status" value="1"/>
</dbReference>
<comment type="subunit">
    <text evidence="6">Component of the pre-66S ribosomal particle.</text>
</comment>
<dbReference type="CDD" id="cd11381">
    <property type="entry name" value="NSA2"/>
    <property type="match status" value="1"/>
</dbReference>
<evidence type="ECO:0000256" key="2">
    <source>
        <dbReference type="ARBA" id="ARBA00005424"/>
    </source>
</evidence>
<evidence type="ECO:0000256" key="4">
    <source>
        <dbReference type="ARBA" id="ARBA00022552"/>
    </source>
</evidence>
<keyword evidence="5 6" id="KW-0539">Nucleus</keyword>
<feature type="non-terminal residue" evidence="7">
    <location>
        <position position="1"/>
    </location>
</feature>
<reference evidence="7 8" key="1">
    <citation type="journal article" date="2023" name="Commun. Biol.">
        <title>Genome analysis of Parmales, the sister group of diatoms, reveals the evolutionary specialization of diatoms from phago-mixotrophs to photoautotrophs.</title>
        <authorList>
            <person name="Ban H."/>
            <person name="Sato S."/>
            <person name="Yoshikawa S."/>
            <person name="Yamada K."/>
            <person name="Nakamura Y."/>
            <person name="Ichinomiya M."/>
            <person name="Sato N."/>
            <person name="Blanc-Mathieu R."/>
            <person name="Endo H."/>
            <person name="Kuwata A."/>
            <person name="Ogata H."/>
        </authorList>
    </citation>
    <scope>NUCLEOTIDE SEQUENCE [LARGE SCALE GENOMIC DNA]</scope>
</reference>
<evidence type="ECO:0000256" key="1">
    <source>
        <dbReference type="ARBA" id="ARBA00004604"/>
    </source>
</evidence>
<keyword evidence="4 6" id="KW-0698">rRNA processing</keyword>
<dbReference type="Pfam" id="PF01201">
    <property type="entry name" value="Ribosomal_S8e"/>
    <property type="match status" value="1"/>
</dbReference>
<keyword evidence="8" id="KW-1185">Reference proteome</keyword>
<gene>
    <name evidence="7" type="ORF">TeGR_g739</name>
</gene>
<evidence type="ECO:0000256" key="3">
    <source>
        <dbReference type="ARBA" id="ARBA00022517"/>
    </source>
</evidence>
<protein>
    <recommendedName>
        <fullName evidence="6">Ribosome biogenesis protein NSA2 homolog</fullName>
    </recommendedName>
</protein>
<dbReference type="Gene3D" id="2.40.10.310">
    <property type="match status" value="1"/>
</dbReference>
<evidence type="ECO:0000313" key="7">
    <source>
        <dbReference type="EMBL" id="GMI32749.1"/>
    </source>
</evidence>
<dbReference type="InterPro" id="IPR022309">
    <property type="entry name" value="Ribosomal_Se8/biogenesis_NSA2"/>
</dbReference>
<accession>A0ABQ6MUE5</accession>
<dbReference type="InterPro" id="IPR039411">
    <property type="entry name" value="NSA2_fam"/>
</dbReference>
<comment type="subcellular location">
    <subcellularLocation>
        <location evidence="1 6">Nucleus</location>
        <location evidence="1 6">Nucleolus</location>
    </subcellularLocation>
</comment>
<keyword evidence="6" id="KW-0687">Ribonucleoprotein</keyword>
<organism evidence="7 8">
    <name type="scientific">Tetraparma gracilis</name>
    <dbReference type="NCBI Taxonomy" id="2962635"/>
    <lineage>
        <taxon>Eukaryota</taxon>
        <taxon>Sar</taxon>
        <taxon>Stramenopiles</taxon>
        <taxon>Ochrophyta</taxon>
        <taxon>Bolidophyceae</taxon>
        <taxon>Parmales</taxon>
        <taxon>Triparmaceae</taxon>
        <taxon>Tetraparma</taxon>
    </lineage>
</organism>
<evidence type="ECO:0000256" key="6">
    <source>
        <dbReference type="RuleBase" id="RU367114"/>
    </source>
</evidence>
<dbReference type="Proteomes" id="UP001165060">
    <property type="component" value="Unassembled WGS sequence"/>
</dbReference>
<evidence type="ECO:0000313" key="8">
    <source>
        <dbReference type="Proteomes" id="UP001165060"/>
    </source>
</evidence>
<dbReference type="EMBL" id="BRYB01000557">
    <property type="protein sequence ID" value="GMI32749.1"/>
    <property type="molecule type" value="Genomic_DNA"/>
</dbReference>
<comment type="function">
    <text evidence="6">Involved in the biogenesis of the 60S ribosomal subunit. May play a part in the quality control of pre-60S particles.</text>
</comment>
<keyword evidence="3 6" id="KW-0690">Ribosome biogenesis</keyword>
<comment type="similarity">
    <text evidence="2 6">Belongs to the eukaryotic ribosomal protein eS8 family. Ribosome biogenesis protein NSA2 subfamily.</text>
</comment>
<comment type="caution">
    <text evidence="7">The sequence shown here is derived from an EMBL/GenBank/DDBJ whole genome shotgun (WGS) entry which is preliminary data.</text>
</comment>
<sequence>PPPPQMAAFAQKAHGLRAKLFNQKRFKEKAAMRKTIAEHNERGNKHANDDAVADGAVPAYLLDREGVSRAKVLSNTVKQKRKEKAGKWDVPIPKVKPVADDEMFKVLKSGKTQNKAWKRMVTKVTFVGDNFTRKAPKYERFIRPTGLRFKKAHVTHPELKATFHLAILGVKKNPSSTLYTNLGVITKGTVIEVNVSDLGLVTTSGKVVWGKFAQVTNNPELDGCINAVLLV</sequence>